<keyword evidence="4" id="KW-1185">Reference proteome</keyword>
<dbReference type="GO" id="GO:0005829">
    <property type="term" value="C:cytosol"/>
    <property type="evidence" value="ECO:0007669"/>
    <property type="project" value="TreeGrafter"/>
</dbReference>
<dbReference type="Proteomes" id="UP000230233">
    <property type="component" value="Chromosome III"/>
</dbReference>
<dbReference type="Pfam" id="PF04176">
    <property type="entry name" value="TIP41"/>
    <property type="match status" value="1"/>
</dbReference>
<dbReference type="EMBL" id="PDUG01000003">
    <property type="protein sequence ID" value="PIC40096.1"/>
    <property type="molecule type" value="Genomic_DNA"/>
</dbReference>
<dbReference type="PANTHER" id="PTHR21021">
    <property type="entry name" value="GAF/PUTATIVE CYTOSKELETAL PROTEIN"/>
    <property type="match status" value="1"/>
</dbReference>
<reference evidence="4" key="1">
    <citation type="submission" date="2017-10" db="EMBL/GenBank/DDBJ databases">
        <title>Rapid genome shrinkage in a self-fertile nematode reveals novel sperm competition proteins.</title>
        <authorList>
            <person name="Yin D."/>
            <person name="Schwarz E.M."/>
            <person name="Thomas C.G."/>
            <person name="Felde R.L."/>
            <person name="Korf I.F."/>
            <person name="Cutter A.D."/>
            <person name="Schartner C.M."/>
            <person name="Ralston E.J."/>
            <person name="Meyer B.J."/>
            <person name="Haag E.S."/>
        </authorList>
    </citation>
    <scope>NUCLEOTIDE SEQUENCE [LARGE SCALE GENOMIC DNA]</scope>
    <source>
        <strain evidence="4">JU1422</strain>
    </source>
</reference>
<organism evidence="3 4">
    <name type="scientific">Caenorhabditis nigoni</name>
    <dbReference type="NCBI Taxonomy" id="1611254"/>
    <lineage>
        <taxon>Eukaryota</taxon>
        <taxon>Metazoa</taxon>
        <taxon>Ecdysozoa</taxon>
        <taxon>Nematoda</taxon>
        <taxon>Chromadorea</taxon>
        <taxon>Rhabditida</taxon>
        <taxon>Rhabditina</taxon>
        <taxon>Rhabditomorpha</taxon>
        <taxon>Rhabditoidea</taxon>
        <taxon>Rhabditidae</taxon>
        <taxon>Peloderinae</taxon>
        <taxon>Caenorhabditis</taxon>
    </lineage>
</organism>
<dbReference type="InterPro" id="IPR007303">
    <property type="entry name" value="TIP41-like"/>
</dbReference>
<name>A0A2G5ULI0_9PELO</name>
<comment type="caution">
    <text evidence="3">The sequence shown here is derived from an EMBL/GenBank/DDBJ whole genome shotgun (WGS) entry which is preliminary data.</text>
</comment>
<proteinExistence type="inferred from homology"/>
<dbReference type="InterPro" id="IPR051330">
    <property type="entry name" value="Phosphatase_reg/MetRdx"/>
</dbReference>
<evidence type="ECO:0000313" key="3">
    <source>
        <dbReference type="EMBL" id="PIC40096.1"/>
    </source>
</evidence>
<protein>
    <recommendedName>
        <fullName evidence="2">TIP41-like protein</fullName>
    </recommendedName>
</protein>
<dbReference type="GO" id="GO:0031929">
    <property type="term" value="P:TOR signaling"/>
    <property type="evidence" value="ECO:0007669"/>
    <property type="project" value="TreeGrafter"/>
</dbReference>
<accession>A0A2G5ULI0</accession>
<dbReference type="PANTHER" id="PTHR21021:SF16">
    <property type="entry name" value="TIP41-LIKE PROTEIN"/>
    <property type="match status" value="1"/>
</dbReference>
<dbReference type="STRING" id="1611254.A0A2G5ULI0"/>
<evidence type="ECO:0000256" key="2">
    <source>
        <dbReference type="ARBA" id="ARBA00018951"/>
    </source>
</evidence>
<comment type="similarity">
    <text evidence="1">Belongs to the TIP41 family.</text>
</comment>
<dbReference type="OrthoDB" id="10253878at2759"/>
<evidence type="ECO:0000313" key="4">
    <source>
        <dbReference type="Proteomes" id="UP000230233"/>
    </source>
</evidence>
<evidence type="ECO:0000256" key="1">
    <source>
        <dbReference type="ARBA" id="ARBA00006658"/>
    </source>
</evidence>
<dbReference type="AlphaFoldDB" id="A0A2G5ULI0"/>
<sequence length="245" mass="29251">MLKTKLKTPKNRIIPTTERIDMERLKRRDAIVFSSNVILFEDELADDGISQLSARCRVMREGYFFVLLRFYMRVDGVLLRYCDTRIVGDDNSGRVIREWQLREAKYENLRHVDPEALLDVDRAWMHLPIVEEQIDCVSNQRQRIEDYEHFRNIACFLASPPHVTNYKDMPYEELIRHYWIHDEKVKERKSMRREYSWERTPSESHIKKTVINVCNNMSNRVKTAVTGTLESVKKIIGKKNKEEEK</sequence>
<gene>
    <name evidence="3" type="primary">Cnig_chr_III.g11562</name>
    <name evidence="3" type="ORF">B9Z55_011562</name>
</gene>